<comment type="caution">
    <text evidence="2">The sequence shown here is derived from an EMBL/GenBank/DDBJ whole genome shotgun (WGS) entry which is preliminary data.</text>
</comment>
<protein>
    <submittedName>
        <fullName evidence="2">Uncharacterized protein</fullName>
    </submittedName>
</protein>
<evidence type="ECO:0000313" key="3">
    <source>
        <dbReference type="Proteomes" id="UP000494206"/>
    </source>
</evidence>
<accession>A0A8S1EXY8</accession>
<organism evidence="2 3">
    <name type="scientific">Caenorhabditis bovis</name>
    <dbReference type="NCBI Taxonomy" id="2654633"/>
    <lineage>
        <taxon>Eukaryota</taxon>
        <taxon>Metazoa</taxon>
        <taxon>Ecdysozoa</taxon>
        <taxon>Nematoda</taxon>
        <taxon>Chromadorea</taxon>
        <taxon>Rhabditida</taxon>
        <taxon>Rhabditina</taxon>
        <taxon>Rhabditomorpha</taxon>
        <taxon>Rhabditoidea</taxon>
        <taxon>Rhabditidae</taxon>
        <taxon>Peloderinae</taxon>
        <taxon>Caenorhabditis</taxon>
    </lineage>
</organism>
<name>A0A8S1EXY8_9PELO</name>
<evidence type="ECO:0000256" key="1">
    <source>
        <dbReference type="SAM" id="MobiDB-lite"/>
    </source>
</evidence>
<dbReference type="EMBL" id="CADEPM010000004">
    <property type="protein sequence ID" value="CAB3404521.1"/>
    <property type="molecule type" value="Genomic_DNA"/>
</dbReference>
<dbReference type="OrthoDB" id="5831994at2759"/>
<sequence>MAFRQDSNDTEITIRHGHLAPPSSIPDSPRPQKAGNDHPLANATSLSVDVPTTKKTSEKKTEGNVGNKV</sequence>
<gene>
    <name evidence="2" type="ORF">CBOVIS_LOCUS6841</name>
</gene>
<keyword evidence="3" id="KW-1185">Reference proteome</keyword>
<dbReference type="Proteomes" id="UP000494206">
    <property type="component" value="Unassembled WGS sequence"/>
</dbReference>
<evidence type="ECO:0000313" key="2">
    <source>
        <dbReference type="EMBL" id="CAB3404521.1"/>
    </source>
</evidence>
<feature type="region of interest" description="Disordered" evidence="1">
    <location>
        <begin position="1"/>
        <end position="69"/>
    </location>
</feature>
<reference evidence="2 3" key="1">
    <citation type="submission" date="2020-04" db="EMBL/GenBank/DDBJ databases">
        <authorList>
            <person name="Laetsch R D."/>
            <person name="Stevens L."/>
            <person name="Kumar S."/>
            <person name="Blaxter L. M."/>
        </authorList>
    </citation>
    <scope>NUCLEOTIDE SEQUENCE [LARGE SCALE GENOMIC DNA]</scope>
</reference>
<proteinExistence type="predicted"/>
<dbReference type="AlphaFoldDB" id="A0A8S1EXY8"/>